<protein>
    <submittedName>
        <fullName evidence="2">DNA-binding transcriptional ArsR family regulator</fullName>
    </submittedName>
</protein>
<dbReference type="Pfam" id="PF12840">
    <property type="entry name" value="HTH_20"/>
    <property type="match status" value="1"/>
</dbReference>
<dbReference type="RefSeq" id="WP_343046262.1">
    <property type="nucleotide sequence ID" value="NZ_JACBYQ010000001.1"/>
</dbReference>
<dbReference type="SUPFAM" id="SSF46785">
    <property type="entry name" value="Winged helix' DNA-binding domain"/>
    <property type="match status" value="1"/>
</dbReference>
<dbReference type="InterPro" id="IPR011991">
    <property type="entry name" value="ArsR-like_HTH"/>
</dbReference>
<dbReference type="AlphaFoldDB" id="A0A7Y9LT63"/>
<dbReference type="InterPro" id="IPR001845">
    <property type="entry name" value="HTH_ArsR_DNA-bd_dom"/>
</dbReference>
<sequence length="218" mass="24367">MSSQSSAAEEHVHTEARALDVSSLKALAHPLRVQILDSLSRYGAQTASSLGELLGESSGSTSYHLRQLAKHDFVRPVEDKGTARERWWERSPGRLSFGGREQYRNPETADAVRIINREFTNSRAAYLQDYLERGNEVLADEWMDAGALSTITLQMTSGQLTEFARKLDDYSQQLVTELKAQGELAGQRAVQIHLNTFPILDPLLDENHHNSTTKESSL</sequence>
<dbReference type="Gene3D" id="1.10.10.10">
    <property type="entry name" value="Winged helix-like DNA-binding domain superfamily/Winged helix DNA-binding domain"/>
    <property type="match status" value="1"/>
</dbReference>
<dbReference type="GO" id="GO:0003700">
    <property type="term" value="F:DNA-binding transcription factor activity"/>
    <property type="evidence" value="ECO:0007669"/>
    <property type="project" value="InterPro"/>
</dbReference>
<evidence type="ECO:0000313" key="2">
    <source>
        <dbReference type="EMBL" id="NYE95117.1"/>
    </source>
</evidence>
<gene>
    <name evidence="2" type="ORF">FHU41_001338</name>
</gene>
<evidence type="ECO:0000259" key="1">
    <source>
        <dbReference type="SMART" id="SM00418"/>
    </source>
</evidence>
<proteinExistence type="predicted"/>
<organism evidence="2 3">
    <name type="scientific">Psychromicrobium silvestre</name>
    <dbReference type="NCBI Taxonomy" id="1645614"/>
    <lineage>
        <taxon>Bacteria</taxon>
        <taxon>Bacillati</taxon>
        <taxon>Actinomycetota</taxon>
        <taxon>Actinomycetes</taxon>
        <taxon>Micrococcales</taxon>
        <taxon>Micrococcaceae</taxon>
        <taxon>Psychromicrobium</taxon>
    </lineage>
</organism>
<reference evidence="2 3" key="1">
    <citation type="submission" date="2020-07" db="EMBL/GenBank/DDBJ databases">
        <title>Sequencing the genomes of 1000 actinobacteria strains.</title>
        <authorList>
            <person name="Klenk H.-P."/>
        </authorList>
    </citation>
    <scope>NUCLEOTIDE SEQUENCE [LARGE SCALE GENOMIC DNA]</scope>
    <source>
        <strain evidence="2 3">DSM 102047</strain>
    </source>
</reference>
<dbReference type="CDD" id="cd00090">
    <property type="entry name" value="HTH_ARSR"/>
    <property type="match status" value="1"/>
</dbReference>
<dbReference type="SMART" id="SM00418">
    <property type="entry name" value="HTH_ARSR"/>
    <property type="match status" value="1"/>
</dbReference>
<evidence type="ECO:0000313" key="3">
    <source>
        <dbReference type="Proteomes" id="UP000521748"/>
    </source>
</evidence>
<dbReference type="Proteomes" id="UP000521748">
    <property type="component" value="Unassembled WGS sequence"/>
</dbReference>
<accession>A0A7Y9LT63</accession>
<name>A0A7Y9LT63_9MICC</name>
<keyword evidence="2" id="KW-0238">DNA-binding</keyword>
<comment type="caution">
    <text evidence="2">The sequence shown here is derived from an EMBL/GenBank/DDBJ whole genome shotgun (WGS) entry which is preliminary data.</text>
</comment>
<keyword evidence="3" id="KW-1185">Reference proteome</keyword>
<feature type="domain" description="HTH arsR-type" evidence="1">
    <location>
        <begin position="22"/>
        <end position="117"/>
    </location>
</feature>
<dbReference type="EMBL" id="JACBYQ010000001">
    <property type="protein sequence ID" value="NYE95117.1"/>
    <property type="molecule type" value="Genomic_DNA"/>
</dbReference>
<dbReference type="InterPro" id="IPR036390">
    <property type="entry name" value="WH_DNA-bd_sf"/>
</dbReference>
<dbReference type="InterPro" id="IPR036388">
    <property type="entry name" value="WH-like_DNA-bd_sf"/>
</dbReference>
<dbReference type="GO" id="GO:0003677">
    <property type="term" value="F:DNA binding"/>
    <property type="evidence" value="ECO:0007669"/>
    <property type="project" value="UniProtKB-KW"/>
</dbReference>